<dbReference type="Gene3D" id="1.10.472.80">
    <property type="entry name" value="Ypt/Rab-GAP domain of gyp1p, domain 3"/>
    <property type="match status" value="1"/>
</dbReference>
<dbReference type="GO" id="GO:0005096">
    <property type="term" value="F:GTPase activator activity"/>
    <property type="evidence" value="ECO:0007669"/>
    <property type="project" value="UniProtKB-KW"/>
</dbReference>
<feature type="coiled-coil region" evidence="3">
    <location>
        <begin position="812"/>
        <end position="846"/>
    </location>
</feature>
<dbReference type="InterPro" id="IPR035969">
    <property type="entry name" value="Rab-GAP_TBC_sf"/>
</dbReference>
<feature type="region of interest" description="Disordered" evidence="4">
    <location>
        <begin position="1021"/>
        <end position="1051"/>
    </location>
</feature>
<feature type="region of interest" description="Disordered" evidence="4">
    <location>
        <begin position="662"/>
        <end position="712"/>
    </location>
</feature>
<feature type="region of interest" description="Disordered" evidence="4">
    <location>
        <begin position="921"/>
        <end position="993"/>
    </location>
</feature>
<dbReference type="PANTHER" id="PTHR47219:SF9">
    <property type="entry name" value="GTPASE ACTIVATING PROTEIN AND CENTROSOME-ASSOCIATED, ISOFORM B"/>
    <property type="match status" value="1"/>
</dbReference>
<feature type="region of interest" description="Disordered" evidence="4">
    <location>
        <begin position="1"/>
        <end position="35"/>
    </location>
</feature>
<gene>
    <name evidence="6" type="ORF">K450DRAFT_209851</name>
</gene>
<dbReference type="InterPro" id="IPR000195">
    <property type="entry name" value="Rab-GAP-TBC_dom"/>
</dbReference>
<accession>A0AAD5ECE4</accession>
<dbReference type="SUPFAM" id="SSF47923">
    <property type="entry name" value="Ypt/Rab-GAP domain of gyp1p"/>
    <property type="match status" value="2"/>
</dbReference>
<dbReference type="InterPro" id="IPR050302">
    <property type="entry name" value="Rab_GAP_TBC_domain"/>
</dbReference>
<feature type="compositionally biased region" description="Low complexity" evidence="4">
    <location>
        <begin position="670"/>
        <end position="683"/>
    </location>
</feature>
<dbReference type="SMART" id="SM00164">
    <property type="entry name" value="TBC"/>
    <property type="match status" value="1"/>
</dbReference>
<evidence type="ECO:0000259" key="5">
    <source>
        <dbReference type="PROSITE" id="PS50086"/>
    </source>
</evidence>
<proteinExistence type="predicted"/>
<evidence type="ECO:0000256" key="3">
    <source>
        <dbReference type="SAM" id="Coils"/>
    </source>
</evidence>
<keyword evidence="7" id="KW-1185">Reference proteome</keyword>
<keyword evidence="2 3" id="KW-0175">Coiled coil</keyword>
<evidence type="ECO:0000256" key="2">
    <source>
        <dbReference type="ARBA" id="ARBA00023054"/>
    </source>
</evidence>
<feature type="compositionally biased region" description="Polar residues" evidence="4">
    <location>
        <begin position="921"/>
        <end position="945"/>
    </location>
</feature>
<feature type="region of interest" description="Disordered" evidence="4">
    <location>
        <begin position="476"/>
        <end position="521"/>
    </location>
</feature>
<evidence type="ECO:0000256" key="1">
    <source>
        <dbReference type="ARBA" id="ARBA00022468"/>
    </source>
</evidence>
<dbReference type="Gene3D" id="1.10.10.750">
    <property type="entry name" value="Ypt/Rab-GAP domain of gyp1p, domain 1"/>
    <property type="match status" value="1"/>
</dbReference>
<organism evidence="6 7">
    <name type="scientific">Umbelopsis ramanniana AG</name>
    <dbReference type="NCBI Taxonomy" id="1314678"/>
    <lineage>
        <taxon>Eukaryota</taxon>
        <taxon>Fungi</taxon>
        <taxon>Fungi incertae sedis</taxon>
        <taxon>Mucoromycota</taxon>
        <taxon>Mucoromycotina</taxon>
        <taxon>Umbelopsidomycetes</taxon>
        <taxon>Umbelopsidales</taxon>
        <taxon>Umbelopsidaceae</taxon>
        <taxon>Umbelopsis</taxon>
    </lineage>
</organism>
<dbReference type="FunFam" id="1.10.10.750:FF:000003">
    <property type="entry name" value="GTPase activating protein (Evi5)"/>
    <property type="match status" value="1"/>
</dbReference>
<evidence type="ECO:0000313" key="7">
    <source>
        <dbReference type="Proteomes" id="UP001206595"/>
    </source>
</evidence>
<comment type="caution">
    <text evidence="6">The sequence shown here is derived from an EMBL/GenBank/DDBJ whole genome shotgun (WGS) entry which is preliminary data.</text>
</comment>
<dbReference type="AlphaFoldDB" id="A0AAD5ECE4"/>
<dbReference type="FunFam" id="1.10.472.80:FF:000027">
    <property type="entry name" value="GTPase activating protein (Evi5)"/>
    <property type="match status" value="1"/>
</dbReference>
<keyword evidence="1" id="KW-0343">GTPase activation</keyword>
<protein>
    <recommendedName>
        <fullName evidence="5">Rab-GAP TBC domain-containing protein</fullName>
    </recommendedName>
</protein>
<dbReference type="GO" id="GO:0031267">
    <property type="term" value="F:small GTPase binding"/>
    <property type="evidence" value="ECO:0007669"/>
    <property type="project" value="TreeGrafter"/>
</dbReference>
<dbReference type="Proteomes" id="UP001206595">
    <property type="component" value="Unassembled WGS sequence"/>
</dbReference>
<dbReference type="PROSITE" id="PS50086">
    <property type="entry name" value="TBC_RABGAP"/>
    <property type="match status" value="1"/>
</dbReference>
<feature type="coiled-coil region" evidence="3">
    <location>
        <begin position="568"/>
        <end position="595"/>
    </location>
</feature>
<feature type="compositionally biased region" description="Low complexity" evidence="4">
    <location>
        <begin position="505"/>
        <end position="516"/>
    </location>
</feature>
<sequence length="1051" mass="118538">MSDEGTVCLAEPVSTLDQLESTTSEPSGHVSPDTLAQRRRLPPQKLKLYANMKQGPSSPNDTINLDLLNRLAEQNAQLPPQESTDFLLARLERQNALLDNDPKSVCIESNQLKAHFDTLHNLVSDSLIPNQPDSGAAGYPSSPLKMNFDTQQQEQDPTIDWDFWGCLIDDFPKVAGKLPHLLSAKIRAGVPQPLRGLVWQTMSQSSATNLESLYEQLSADDAEKSRYERIINRDLARTFPNVDMFKLDGGSGQQAMGRILKAYSMYDAHVGYCQGLAFVVGPLLMNMPEKQAFCVFVRLMETYDMRTMFTLNMEGLHLRLHQLQTLLSQTCPKIANHLSEHAIHPAMYASQWYLTLFAYCFPISLVLRIYDVVFAEGAVETIMRIAIALLRKNEEKILALDDFEQLMDLLCSKRLYEEAYGSDPEQVIHDAMELSSLITKQKMDDIAALHEKEIGDEKKRTEQVFAIRFGGGLGRSNSKRNKRESGWFNWGSNTPSSETKPTSNETVMTPTTEEPVQASSRHSPSTAVLHQQIEDLVTVLSQLQKDQLENNEQLMAAKMREMDAHAERETLIKRNTDLERELKKFKARLSNHTDMSSGNQTDLYGLGLSPKSLDSDDRHEQQVRALDIMEQDNHFVSFVESLKLTGDFGSLVAGALTVSTAKPNEDEQRLSSSRSSSSLVSSLNGSHHPAEDSEYDTNATTTVEDSDREYENERKTLTQELVNFKLANFEMGQKYERLCHHNEELKTRLKLLEASYNSLSEKYGVVKNEADGLRQERDQLFGMHDELYRENDAMRQQTKANKKMASELQFEKLSLARELEECTNRMKKLEAEKEQAIAARRTFSEDVFEAFNRTHAPKKSDNNLRPKELNRRHTVQLFSGGVNLDSTDYQDKYVESDLRCRELEKLLAEAKLKLVEYETSNTPLTSPRPSMQSSYRPSRHSSVASLSMLAARSSTNTPALDRRGSSASWMESSRQSTDSIMSNASGVSSQSNNKRSSMYARMWNAFGSTRPSTDLPVAEEDLENTVRCSSPVSTTEKVTNNTTEYPADAQA</sequence>
<evidence type="ECO:0000256" key="4">
    <source>
        <dbReference type="SAM" id="MobiDB-lite"/>
    </source>
</evidence>
<evidence type="ECO:0000313" key="6">
    <source>
        <dbReference type="EMBL" id="KAI8579655.1"/>
    </source>
</evidence>
<dbReference type="PANTHER" id="PTHR47219">
    <property type="entry name" value="RAB GTPASE-ACTIVATING PROTEIN 1-LIKE"/>
    <property type="match status" value="1"/>
</dbReference>
<dbReference type="EMBL" id="MU620918">
    <property type="protein sequence ID" value="KAI8579655.1"/>
    <property type="molecule type" value="Genomic_DNA"/>
</dbReference>
<feature type="compositionally biased region" description="Polar residues" evidence="4">
    <location>
        <begin position="965"/>
        <end position="993"/>
    </location>
</feature>
<feature type="compositionally biased region" description="Polar residues" evidence="4">
    <location>
        <begin position="490"/>
        <end position="504"/>
    </location>
</feature>
<feature type="coiled-coil region" evidence="3">
    <location>
        <begin position="735"/>
        <end position="776"/>
    </location>
</feature>
<dbReference type="FunFam" id="1.10.8.270:FF:000001">
    <property type="entry name" value="TBC1 domain family member 1"/>
    <property type="match status" value="1"/>
</dbReference>
<dbReference type="GeneID" id="75910127"/>
<dbReference type="Pfam" id="PF23436">
    <property type="entry name" value="RabGap-TBC_2"/>
    <property type="match status" value="1"/>
</dbReference>
<feature type="compositionally biased region" description="Polar residues" evidence="4">
    <location>
        <begin position="15"/>
        <end position="26"/>
    </location>
</feature>
<reference evidence="6" key="2">
    <citation type="journal article" date="2022" name="Proc. Natl. Acad. Sci. U.S.A.">
        <title>Diploid-dominant life cycles characterize the early evolution of Fungi.</title>
        <authorList>
            <person name="Amses K.R."/>
            <person name="Simmons D.R."/>
            <person name="Longcore J.E."/>
            <person name="Mondo S.J."/>
            <person name="Seto K."/>
            <person name="Jeronimo G.H."/>
            <person name="Bonds A.E."/>
            <person name="Quandt C.A."/>
            <person name="Davis W.J."/>
            <person name="Chang Y."/>
            <person name="Federici B.A."/>
            <person name="Kuo A."/>
            <person name="LaButti K."/>
            <person name="Pangilinan J."/>
            <person name="Andreopoulos W."/>
            <person name="Tritt A."/>
            <person name="Riley R."/>
            <person name="Hundley H."/>
            <person name="Johnson J."/>
            <person name="Lipzen A."/>
            <person name="Barry K."/>
            <person name="Lang B.F."/>
            <person name="Cuomo C.A."/>
            <person name="Buchler N.E."/>
            <person name="Grigoriev I.V."/>
            <person name="Spatafora J.W."/>
            <person name="Stajich J.E."/>
            <person name="James T.Y."/>
        </authorList>
    </citation>
    <scope>NUCLEOTIDE SEQUENCE</scope>
    <source>
        <strain evidence="6">AG</strain>
    </source>
</reference>
<dbReference type="Gene3D" id="1.10.8.270">
    <property type="entry name" value="putative rabgap domain of human tbc1 domain family member 14 like domains"/>
    <property type="match status" value="1"/>
</dbReference>
<feature type="compositionally biased region" description="Polar residues" evidence="4">
    <location>
        <begin position="1026"/>
        <end position="1044"/>
    </location>
</feature>
<feature type="domain" description="Rab-GAP TBC" evidence="5">
    <location>
        <begin position="189"/>
        <end position="377"/>
    </location>
</feature>
<reference evidence="6" key="1">
    <citation type="submission" date="2021-06" db="EMBL/GenBank/DDBJ databases">
        <authorList>
            <consortium name="DOE Joint Genome Institute"/>
            <person name="Mondo S.J."/>
            <person name="Amses K.R."/>
            <person name="Simmons D.R."/>
            <person name="Longcore J.E."/>
            <person name="Seto K."/>
            <person name="Alves G.H."/>
            <person name="Bonds A.E."/>
            <person name="Quandt C.A."/>
            <person name="Davis W.J."/>
            <person name="Chang Y."/>
            <person name="Letcher P.M."/>
            <person name="Powell M.J."/>
            <person name="Kuo A."/>
            <person name="Labutti K."/>
            <person name="Pangilinan J."/>
            <person name="Andreopoulos W."/>
            <person name="Tritt A."/>
            <person name="Riley R."/>
            <person name="Hundley H."/>
            <person name="Johnson J."/>
            <person name="Lipzen A."/>
            <person name="Barry K."/>
            <person name="Berbee M.L."/>
            <person name="Buchler N.E."/>
            <person name="Grigoriev I.V."/>
            <person name="Spatafora J.W."/>
            <person name="Stajich J.E."/>
            <person name="James T.Y."/>
        </authorList>
    </citation>
    <scope>NUCLEOTIDE SEQUENCE</scope>
    <source>
        <strain evidence="6">AG</strain>
    </source>
</reference>
<name>A0AAD5ECE4_UMBRA</name>
<dbReference type="RefSeq" id="XP_051444659.1">
    <property type="nucleotide sequence ID" value="XM_051584777.1"/>
</dbReference>